<keyword evidence="2" id="KW-0732">Signal</keyword>
<feature type="region of interest" description="Disordered" evidence="1">
    <location>
        <begin position="29"/>
        <end position="60"/>
    </location>
</feature>
<evidence type="ECO:0000256" key="2">
    <source>
        <dbReference type="SAM" id="SignalP"/>
    </source>
</evidence>
<evidence type="ECO:0000313" key="4">
    <source>
        <dbReference type="Proteomes" id="UP000241093"/>
    </source>
</evidence>
<organism evidence="3 4">
    <name type="scientific">Mycoplasma leachii 06049</name>
    <dbReference type="NCBI Taxonomy" id="1188244"/>
    <lineage>
        <taxon>Bacteria</taxon>
        <taxon>Bacillati</taxon>
        <taxon>Mycoplasmatota</taxon>
        <taxon>Mollicutes</taxon>
        <taxon>Mycoplasmataceae</taxon>
        <taxon>Mycoplasma</taxon>
    </lineage>
</organism>
<dbReference type="Proteomes" id="UP000241093">
    <property type="component" value="Unassembled WGS sequence"/>
</dbReference>
<dbReference type="InterPro" id="IPR054816">
    <property type="entry name" value="Lipoprotein_mollicutes-type_CS"/>
</dbReference>
<dbReference type="RefSeq" id="WP_107670039.1">
    <property type="nucleotide sequence ID" value="NZ_LAUU01000010.1"/>
</dbReference>
<feature type="chain" id="PRO_5015514086" evidence="2">
    <location>
        <begin position="26"/>
        <end position="238"/>
    </location>
</feature>
<sequence length="238" mass="26710">MSIKSLLTILSSLMISASGVGLVVACNNTDSTKAPSTNQNKDKDKKDGNEKSEEKPKVISKSHWSDAFRDSITGWDIENHDFSKPNNNQNLPKFPKQNIEVGTYSKKQVLDNSALHSSIKKKIVEILKIEEKSLKVKNVYFDDESGEAIVKSTKFSDALKVTFLVKENLELGAYTKHEILDNSKFHSTIKKKIAEILKVDESTLTVLDVYYEDKTGGVVVKSTKFSDEIKFIFSVKEK</sequence>
<dbReference type="AlphaFoldDB" id="A0A2T4I971"/>
<feature type="compositionally biased region" description="Basic and acidic residues" evidence="1">
    <location>
        <begin position="40"/>
        <end position="60"/>
    </location>
</feature>
<comment type="caution">
    <text evidence="3">The sequence shown here is derived from an EMBL/GenBank/DDBJ whole genome shotgun (WGS) entry which is preliminary data.</text>
</comment>
<evidence type="ECO:0000256" key="1">
    <source>
        <dbReference type="SAM" id="MobiDB-lite"/>
    </source>
</evidence>
<feature type="signal peptide" evidence="2">
    <location>
        <begin position="1"/>
        <end position="25"/>
    </location>
</feature>
<proteinExistence type="predicted"/>
<name>A0A2T4I971_9MOLU</name>
<dbReference type="NCBIfam" id="NF045726">
    <property type="entry name" value="XXplasma_LP"/>
    <property type="match status" value="1"/>
</dbReference>
<evidence type="ECO:0000313" key="3">
    <source>
        <dbReference type="EMBL" id="PTD31065.1"/>
    </source>
</evidence>
<reference evidence="3 4" key="1">
    <citation type="submission" date="2015-04" db="EMBL/GenBank/DDBJ databases">
        <title>Genome sequence of Mycoplasma leachii strain 06049.</title>
        <authorList>
            <person name="Sirand-Pugnet P."/>
            <person name="Breton M."/>
            <person name="Dordet-Frisoni E."/>
            <person name="Baranowski E."/>
            <person name="Barre A."/>
            <person name="Couture C."/>
            <person name="Dupuy V."/>
            <person name="Gaurivaud P."/>
            <person name="Jacob D."/>
            <person name="Lemaitre C."/>
            <person name="Manso-Silvan L."/>
            <person name="Nikolski M."/>
            <person name="Nouvel L.-X."/>
            <person name="Poumarat F."/>
            <person name="Tardy F."/>
            <person name="Thebault P."/>
            <person name="Theil S."/>
            <person name="Citti C."/>
            <person name="Thiaucourt F."/>
            <person name="Blanchard A."/>
        </authorList>
    </citation>
    <scope>NUCLEOTIDE SEQUENCE [LARGE SCALE GENOMIC DNA]</scope>
    <source>
        <strain evidence="3 4">06049</strain>
    </source>
</reference>
<protein>
    <submittedName>
        <fullName evidence="3">Putative lipoprotein</fullName>
    </submittedName>
</protein>
<dbReference type="EMBL" id="LAUU01000010">
    <property type="protein sequence ID" value="PTD31065.1"/>
    <property type="molecule type" value="Genomic_DNA"/>
</dbReference>
<dbReference type="PROSITE" id="PS51257">
    <property type="entry name" value="PROKAR_LIPOPROTEIN"/>
    <property type="match status" value="1"/>
</dbReference>
<gene>
    <name evidence="3" type="ORF">MLEAa_6760</name>
</gene>
<accession>A0A2T4I971</accession>
<keyword evidence="3" id="KW-0449">Lipoprotein</keyword>